<dbReference type="PANTHER" id="PTHR43649">
    <property type="entry name" value="ARABINOSE-BINDING PROTEIN-RELATED"/>
    <property type="match status" value="1"/>
</dbReference>
<dbReference type="Gene3D" id="3.40.190.10">
    <property type="entry name" value="Periplasmic binding protein-like II"/>
    <property type="match status" value="1"/>
</dbReference>
<dbReference type="Proteomes" id="UP001165042">
    <property type="component" value="Unassembled WGS sequence"/>
</dbReference>
<name>A0A9W6QFH9_9PSEU</name>
<dbReference type="InterPro" id="IPR006059">
    <property type="entry name" value="SBP"/>
</dbReference>
<evidence type="ECO:0000313" key="2">
    <source>
        <dbReference type="EMBL" id="GLW90001.1"/>
    </source>
</evidence>
<evidence type="ECO:0000313" key="3">
    <source>
        <dbReference type="Proteomes" id="UP001165042"/>
    </source>
</evidence>
<feature type="chain" id="PRO_5040924888" evidence="1">
    <location>
        <begin position="26"/>
        <end position="417"/>
    </location>
</feature>
<dbReference type="PANTHER" id="PTHR43649:SF32">
    <property type="entry name" value="SUGAR BINDING SECRETED PROTEIN"/>
    <property type="match status" value="1"/>
</dbReference>
<keyword evidence="1" id="KW-0732">Signal</keyword>
<proteinExistence type="predicted"/>
<dbReference type="SUPFAM" id="SSF53850">
    <property type="entry name" value="Periplasmic binding protein-like II"/>
    <property type="match status" value="1"/>
</dbReference>
<gene>
    <name evidence="2" type="primary">cebE</name>
    <name evidence="2" type="ORF">Aglo03_08170</name>
</gene>
<dbReference type="RefSeq" id="WP_285607647.1">
    <property type="nucleotide sequence ID" value="NZ_BSSD01000001.1"/>
</dbReference>
<keyword evidence="3" id="KW-1185">Reference proteome</keyword>
<dbReference type="PROSITE" id="PS51257">
    <property type="entry name" value="PROKAR_LIPOPROTEIN"/>
    <property type="match status" value="1"/>
</dbReference>
<dbReference type="InterPro" id="IPR050490">
    <property type="entry name" value="Bact_solute-bd_prot1"/>
</dbReference>
<dbReference type="EMBL" id="BSSD01000001">
    <property type="protein sequence ID" value="GLW90001.1"/>
    <property type="molecule type" value="Genomic_DNA"/>
</dbReference>
<protein>
    <submittedName>
        <fullName evidence="2">Sugar ABC transporter substrate-binding protein</fullName>
    </submittedName>
</protein>
<evidence type="ECO:0000256" key="1">
    <source>
        <dbReference type="SAM" id="SignalP"/>
    </source>
</evidence>
<dbReference type="AlphaFoldDB" id="A0A9W6QFH9"/>
<organism evidence="2 3">
    <name type="scientific">Actinokineospora globicatena</name>
    <dbReference type="NCBI Taxonomy" id="103729"/>
    <lineage>
        <taxon>Bacteria</taxon>
        <taxon>Bacillati</taxon>
        <taxon>Actinomycetota</taxon>
        <taxon>Actinomycetes</taxon>
        <taxon>Pseudonocardiales</taxon>
        <taxon>Pseudonocardiaceae</taxon>
        <taxon>Actinokineospora</taxon>
    </lineage>
</organism>
<dbReference type="Pfam" id="PF13416">
    <property type="entry name" value="SBP_bac_8"/>
    <property type="match status" value="1"/>
</dbReference>
<accession>A0A9W6QFH9</accession>
<comment type="caution">
    <text evidence="2">The sequence shown here is derived from an EMBL/GenBank/DDBJ whole genome shotgun (WGS) entry which is preliminary data.</text>
</comment>
<reference evidence="2" key="1">
    <citation type="submission" date="2023-02" db="EMBL/GenBank/DDBJ databases">
        <title>Actinokineospora globicatena NBRC 15670.</title>
        <authorList>
            <person name="Ichikawa N."/>
            <person name="Sato H."/>
            <person name="Tonouchi N."/>
        </authorList>
    </citation>
    <scope>NUCLEOTIDE SEQUENCE</scope>
    <source>
        <strain evidence="2">NBRC 15670</strain>
    </source>
</reference>
<sequence>MRRGRVPWSLLAVLLVVLGGCSATAHERVRITVATFGEFGYEPLFAEYERLNPGVDLVGRVTDFDSHHKGLITALAAGRGAADVVAVEEQYLPALRRSRDKLVDLSRFGARDLRDQWTPWKWEQGVVGDTVLGLGTDMGGLAMCYRTDLMARAGLPTDRDALAALWPTWQAYAEVADRFSQRVPDARFTDSAGTVYTAMLNQAEENYFRTADDAFIGDSNPAVSRAFTLAGAIGAKHQTATLTTFTQPWNIGISQGAFATMTCPAWMLAQIKQAGGPGGAGTWDVTTVPGGAGNWGGSYLVVPAQGEHVEAAYQAAKWLTAPAQQKRLFETDNILPSQPGVYRDPSVLARTDPYFRDAPIGRIYAASSDAVRPNHRGVRDADVRPIFGRALGRVEDGKQTVDQAWRQAVDEAHTVLR</sequence>
<feature type="signal peptide" evidence="1">
    <location>
        <begin position="1"/>
        <end position="25"/>
    </location>
</feature>